<sequence>MNCRGPTKSNTNQPGSTYDEYISTYKKKSFRDMIHTFAEQPSSRELQRQGGGAPCARLRGGFRTAADRRTRNVTAVKGGRRRHGTGKTTGNNAAKTGGKGPAMSYQAGSET</sequence>
<dbReference type="Proteomes" id="UP000817658">
    <property type="component" value="Chromosome 1"/>
</dbReference>
<name>Q5QNK6_ORYSJ</name>
<protein>
    <submittedName>
        <fullName evidence="2">Uncharacterized protein</fullName>
    </submittedName>
</protein>
<reference evidence="2" key="1">
    <citation type="journal article" date="2002" name="Nature">
        <title>The genome sequence and structure of rice chromosome 1.</title>
        <authorList>
            <person name="Sasaki T."/>
            <person name="Matsumoto T."/>
            <person name="Yamamoto K."/>
            <person name="Sakata K."/>
            <person name="Baba T."/>
            <person name="Katayose Y."/>
            <person name="Wu J."/>
            <person name="Niimura Y."/>
            <person name="Cheng Z."/>
            <person name="Nagamura Y."/>
            <person name="Antonio B.A."/>
            <person name="Kanamori H."/>
            <person name="Hosokawa S."/>
            <person name="Masukawa M."/>
            <person name="Arikawa K."/>
            <person name="Chiden Y."/>
            <person name="Hayashi M."/>
            <person name="Okamoto M."/>
            <person name="Ando T."/>
            <person name="Aoki H."/>
            <person name="Arita K."/>
            <person name="Hamada M."/>
            <person name="Harada C."/>
            <person name="Hijishita S."/>
            <person name="Honda M."/>
            <person name="Ichikawa Y."/>
            <person name="Idonuma A."/>
            <person name="Iijima M."/>
            <person name="Ikeda M."/>
            <person name="Ikeno M."/>
            <person name="Itoh S."/>
            <person name="Itoh T."/>
            <person name="Itoh Y."/>
            <person name="Itoh Y."/>
            <person name="Iwabuchi A."/>
            <person name="Kamiya K."/>
            <person name="Karasawa W."/>
            <person name="Katagiri S."/>
            <person name="Kikuta A."/>
            <person name="Kobayashi N."/>
            <person name="Kono I."/>
            <person name="Machita K."/>
            <person name="Maehara T."/>
            <person name="Mizuno H."/>
            <person name="Mizubayashi T."/>
            <person name="Mukai Y."/>
            <person name="Nagasaki H."/>
            <person name="Nakashima M."/>
            <person name="Nakama Y."/>
            <person name="Nakamichi Y."/>
            <person name="Nakamura M."/>
            <person name="Namiki N."/>
            <person name="Negishi M."/>
            <person name="Ohta I."/>
            <person name="Ono N."/>
            <person name="Saji S."/>
            <person name="Sakai K."/>
            <person name="Shibata M."/>
            <person name="Shimokawa T."/>
            <person name="Shomura A."/>
            <person name="Song J."/>
            <person name="Takazaki Y."/>
            <person name="Terasawa K."/>
            <person name="Tsuji K."/>
            <person name="Waki K."/>
            <person name="Yamagata H."/>
            <person name="Yamane H."/>
            <person name="Yoshiki S."/>
            <person name="Yoshihara R."/>
            <person name="Yukawa K."/>
            <person name="Zhong H."/>
            <person name="Iwama H."/>
            <person name="Endo T."/>
            <person name="Ito H."/>
            <person name="Hahn J.H."/>
            <person name="Kim H.I."/>
            <person name="Eun M.Y."/>
            <person name="Yano M."/>
            <person name="Jiang J."/>
            <person name="Gojobori T."/>
        </authorList>
    </citation>
    <scope>NUCLEOTIDE SEQUENCE [LARGE SCALE GENOMIC DNA]</scope>
</reference>
<organism evidence="2">
    <name type="scientific">Oryza sativa subsp. japonica</name>
    <name type="common">Rice</name>
    <dbReference type="NCBI Taxonomy" id="39947"/>
    <lineage>
        <taxon>Eukaryota</taxon>
        <taxon>Viridiplantae</taxon>
        <taxon>Streptophyta</taxon>
        <taxon>Embryophyta</taxon>
        <taxon>Tracheophyta</taxon>
        <taxon>Spermatophyta</taxon>
        <taxon>Magnoliopsida</taxon>
        <taxon>Liliopsida</taxon>
        <taxon>Poales</taxon>
        <taxon>Poaceae</taxon>
        <taxon>BOP clade</taxon>
        <taxon>Oryzoideae</taxon>
        <taxon>Oryzeae</taxon>
        <taxon>Oryzinae</taxon>
        <taxon>Oryza</taxon>
        <taxon>Oryza sativa</taxon>
    </lineage>
</organism>
<evidence type="ECO:0000313" key="2">
    <source>
        <dbReference type="EMBL" id="BAD73009.1"/>
    </source>
</evidence>
<dbReference type="EMBL" id="AP001633">
    <property type="protein sequence ID" value="BAD73009.1"/>
    <property type="molecule type" value="Genomic_DNA"/>
</dbReference>
<gene>
    <name evidence="2" type="primary">P0515G01.28</name>
</gene>
<proteinExistence type="predicted"/>
<feature type="region of interest" description="Disordered" evidence="1">
    <location>
        <begin position="74"/>
        <end position="111"/>
    </location>
</feature>
<evidence type="ECO:0000256" key="1">
    <source>
        <dbReference type="SAM" id="MobiDB-lite"/>
    </source>
</evidence>
<dbReference type="AlphaFoldDB" id="Q5QNK6"/>
<accession>Q5QNK6</accession>